<evidence type="ECO:0000256" key="1">
    <source>
        <dbReference type="ARBA" id="ARBA00004613"/>
    </source>
</evidence>
<dbReference type="GO" id="GO:0005576">
    <property type="term" value="C:extracellular region"/>
    <property type="evidence" value="ECO:0007669"/>
    <property type="project" value="UniProtKB-SubCell"/>
</dbReference>
<dbReference type="AlphaFoldDB" id="A0AAV2CC49"/>
<comment type="similarity">
    <text evidence="2">Belongs to the peptidase S8 family.</text>
</comment>
<evidence type="ECO:0000256" key="2">
    <source>
        <dbReference type="ARBA" id="ARBA00011073"/>
    </source>
</evidence>
<evidence type="ECO:0000256" key="3">
    <source>
        <dbReference type="ARBA" id="ARBA00022729"/>
    </source>
</evidence>
<dbReference type="Gene3D" id="3.40.50.200">
    <property type="entry name" value="Peptidase S8/S53 domain"/>
    <property type="match status" value="1"/>
</dbReference>
<dbReference type="InterPro" id="IPR045051">
    <property type="entry name" value="SBT"/>
</dbReference>
<dbReference type="Gene3D" id="3.30.70.80">
    <property type="entry name" value="Peptidase S8 propeptide/proteinase inhibitor I9"/>
    <property type="match status" value="1"/>
</dbReference>
<dbReference type="PANTHER" id="PTHR10795">
    <property type="entry name" value="PROPROTEIN CONVERTASE SUBTILISIN/KEXIN"/>
    <property type="match status" value="1"/>
</dbReference>
<dbReference type="Pfam" id="PF05922">
    <property type="entry name" value="Inhibitor_I9"/>
    <property type="match status" value="1"/>
</dbReference>
<evidence type="ECO:0000313" key="6">
    <source>
        <dbReference type="Proteomes" id="UP001497516"/>
    </source>
</evidence>
<gene>
    <name evidence="5" type="ORF">LTRI10_LOCUS1630</name>
</gene>
<dbReference type="InterPro" id="IPR036852">
    <property type="entry name" value="Peptidase_S8/S53_dom_sf"/>
</dbReference>
<dbReference type="EMBL" id="OZ034813">
    <property type="protein sequence ID" value="CAL1353756.1"/>
    <property type="molecule type" value="Genomic_DNA"/>
</dbReference>
<protein>
    <recommendedName>
        <fullName evidence="4">Inhibitor I9 domain-containing protein</fullName>
    </recommendedName>
</protein>
<evidence type="ECO:0000313" key="5">
    <source>
        <dbReference type="EMBL" id="CAL1353756.1"/>
    </source>
</evidence>
<accession>A0AAV2CC49</accession>
<reference evidence="5 6" key="1">
    <citation type="submission" date="2024-04" db="EMBL/GenBank/DDBJ databases">
        <authorList>
            <person name="Fracassetti M."/>
        </authorList>
    </citation>
    <scope>NUCLEOTIDE SEQUENCE [LARGE SCALE GENOMIC DNA]</scope>
</reference>
<keyword evidence="3" id="KW-0732">Signal</keyword>
<evidence type="ECO:0000259" key="4">
    <source>
        <dbReference type="Pfam" id="PF05922"/>
    </source>
</evidence>
<dbReference type="Proteomes" id="UP001497516">
    <property type="component" value="Chromosome 1"/>
</dbReference>
<comment type="subcellular location">
    <subcellularLocation>
        <location evidence="1">Secreted</location>
    </subcellularLocation>
</comment>
<sequence length="129" mass="13989">MDSNVIPKAFQSPHHWHLASLSSISQSQSPASKLIYSYSNVLDGFCASLTDSELESMKASPGFLHSIHNSPVKYDTTHSTKFLGLTVVSSPAWESSNYGEGMIIRVVDTGTWPESDSYGDHGMGPAPTR</sequence>
<dbReference type="GO" id="GO:0006508">
    <property type="term" value="P:proteolysis"/>
    <property type="evidence" value="ECO:0007669"/>
    <property type="project" value="InterPro"/>
</dbReference>
<organism evidence="5 6">
    <name type="scientific">Linum trigynum</name>
    <dbReference type="NCBI Taxonomy" id="586398"/>
    <lineage>
        <taxon>Eukaryota</taxon>
        <taxon>Viridiplantae</taxon>
        <taxon>Streptophyta</taxon>
        <taxon>Embryophyta</taxon>
        <taxon>Tracheophyta</taxon>
        <taxon>Spermatophyta</taxon>
        <taxon>Magnoliopsida</taxon>
        <taxon>eudicotyledons</taxon>
        <taxon>Gunneridae</taxon>
        <taxon>Pentapetalae</taxon>
        <taxon>rosids</taxon>
        <taxon>fabids</taxon>
        <taxon>Malpighiales</taxon>
        <taxon>Linaceae</taxon>
        <taxon>Linum</taxon>
    </lineage>
</organism>
<dbReference type="InterPro" id="IPR010259">
    <property type="entry name" value="S8pro/Inhibitor_I9"/>
</dbReference>
<dbReference type="GO" id="GO:0004252">
    <property type="term" value="F:serine-type endopeptidase activity"/>
    <property type="evidence" value="ECO:0007669"/>
    <property type="project" value="InterPro"/>
</dbReference>
<name>A0AAV2CC49_9ROSI</name>
<dbReference type="SUPFAM" id="SSF52743">
    <property type="entry name" value="Subtilisin-like"/>
    <property type="match status" value="1"/>
</dbReference>
<proteinExistence type="inferred from homology"/>
<keyword evidence="6" id="KW-1185">Reference proteome</keyword>
<dbReference type="InterPro" id="IPR037045">
    <property type="entry name" value="S8pro/Inhibitor_I9_sf"/>
</dbReference>
<feature type="domain" description="Inhibitor I9" evidence="4">
    <location>
        <begin position="7"/>
        <end position="74"/>
    </location>
</feature>